<evidence type="ECO:0000313" key="2">
    <source>
        <dbReference type="Proteomes" id="UP000041770"/>
    </source>
</evidence>
<accession>A0A655YKM0</accession>
<sequence length="83" mass="10190">MVFIRWRDMRDTAYRINHRLLESQLRIFRITYRVKAIGDRTFEIGFTIARRQGRTKLRFICIGGFMQINMQQNRPVLCHHRHQ</sequence>
<dbReference type="Proteomes" id="UP000041770">
    <property type="component" value="Unassembled WGS sequence"/>
</dbReference>
<gene>
    <name evidence="1" type="ORF">ERS013200_01351</name>
</gene>
<organism evidence="1 2">
    <name type="scientific">Vibrio cholerae</name>
    <dbReference type="NCBI Taxonomy" id="666"/>
    <lineage>
        <taxon>Bacteria</taxon>
        <taxon>Pseudomonadati</taxon>
        <taxon>Pseudomonadota</taxon>
        <taxon>Gammaproteobacteria</taxon>
        <taxon>Vibrionales</taxon>
        <taxon>Vibrionaceae</taxon>
        <taxon>Vibrio</taxon>
    </lineage>
</organism>
<evidence type="ECO:0000313" key="1">
    <source>
        <dbReference type="EMBL" id="CSC40936.1"/>
    </source>
</evidence>
<proteinExistence type="predicted"/>
<protein>
    <submittedName>
        <fullName evidence="1">Uncharacterized protein</fullName>
    </submittedName>
</protein>
<name>A0A655YKM0_VIBCL</name>
<reference evidence="1 2" key="1">
    <citation type="submission" date="2015-07" db="EMBL/GenBank/DDBJ databases">
        <authorList>
            <consortium name="Pathogen Informatics"/>
        </authorList>
    </citation>
    <scope>NUCLEOTIDE SEQUENCE [LARGE SCALE GENOMIC DNA]</scope>
    <source>
        <strain evidence="1 2">A316</strain>
    </source>
</reference>
<dbReference type="EMBL" id="CWQY01000006">
    <property type="protein sequence ID" value="CSC40936.1"/>
    <property type="molecule type" value="Genomic_DNA"/>
</dbReference>
<dbReference type="AlphaFoldDB" id="A0A655YKM0"/>